<organism evidence="1 2">
    <name type="scientific">Artomyces pyxidatus</name>
    <dbReference type="NCBI Taxonomy" id="48021"/>
    <lineage>
        <taxon>Eukaryota</taxon>
        <taxon>Fungi</taxon>
        <taxon>Dikarya</taxon>
        <taxon>Basidiomycota</taxon>
        <taxon>Agaricomycotina</taxon>
        <taxon>Agaricomycetes</taxon>
        <taxon>Russulales</taxon>
        <taxon>Auriscalpiaceae</taxon>
        <taxon>Artomyces</taxon>
    </lineage>
</organism>
<dbReference type="Proteomes" id="UP000814140">
    <property type="component" value="Unassembled WGS sequence"/>
</dbReference>
<gene>
    <name evidence="1" type="ORF">BV25DRAFT_1413582</name>
</gene>
<keyword evidence="2" id="KW-1185">Reference proteome</keyword>
<comment type="caution">
    <text evidence="1">The sequence shown here is derived from an EMBL/GenBank/DDBJ whole genome shotgun (WGS) entry which is preliminary data.</text>
</comment>
<dbReference type="EMBL" id="MU277192">
    <property type="protein sequence ID" value="KAI0066660.1"/>
    <property type="molecule type" value="Genomic_DNA"/>
</dbReference>
<name>A0ACB8TE09_9AGAM</name>
<protein>
    <submittedName>
        <fullName evidence="1">Uncharacterized protein</fullName>
    </submittedName>
</protein>
<reference evidence="1" key="2">
    <citation type="journal article" date="2022" name="New Phytol.">
        <title>Evolutionary transition to the ectomycorrhizal habit in the genomes of a hyperdiverse lineage of mushroom-forming fungi.</title>
        <authorList>
            <person name="Looney B."/>
            <person name="Miyauchi S."/>
            <person name="Morin E."/>
            <person name="Drula E."/>
            <person name="Courty P.E."/>
            <person name="Kohler A."/>
            <person name="Kuo A."/>
            <person name="LaButti K."/>
            <person name="Pangilinan J."/>
            <person name="Lipzen A."/>
            <person name="Riley R."/>
            <person name="Andreopoulos W."/>
            <person name="He G."/>
            <person name="Johnson J."/>
            <person name="Nolan M."/>
            <person name="Tritt A."/>
            <person name="Barry K.W."/>
            <person name="Grigoriev I.V."/>
            <person name="Nagy L.G."/>
            <person name="Hibbett D."/>
            <person name="Henrissat B."/>
            <person name="Matheny P.B."/>
            <person name="Labbe J."/>
            <person name="Martin F.M."/>
        </authorList>
    </citation>
    <scope>NUCLEOTIDE SEQUENCE</scope>
    <source>
        <strain evidence="1">HHB10654</strain>
    </source>
</reference>
<reference evidence="1" key="1">
    <citation type="submission" date="2021-03" db="EMBL/GenBank/DDBJ databases">
        <authorList>
            <consortium name="DOE Joint Genome Institute"/>
            <person name="Ahrendt S."/>
            <person name="Looney B.P."/>
            <person name="Miyauchi S."/>
            <person name="Morin E."/>
            <person name="Drula E."/>
            <person name="Courty P.E."/>
            <person name="Chicoki N."/>
            <person name="Fauchery L."/>
            <person name="Kohler A."/>
            <person name="Kuo A."/>
            <person name="Labutti K."/>
            <person name="Pangilinan J."/>
            <person name="Lipzen A."/>
            <person name="Riley R."/>
            <person name="Andreopoulos W."/>
            <person name="He G."/>
            <person name="Johnson J."/>
            <person name="Barry K.W."/>
            <person name="Grigoriev I.V."/>
            <person name="Nagy L."/>
            <person name="Hibbett D."/>
            <person name="Henrissat B."/>
            <person name="Matheny P.B."/>
            <person name="Labbe J."/>
            <person name="Martin F."/>
        </authorList>
    </citation>
    <scope>NUCLEOTIDE SEQUENCE</scope>
    <source>
        <strain evidence="1">HHB10654</strain>
    </source>
</reference>
<evidence type="ECO:0000313" key="1">
    <source>
        <dbReference type="EMBL" id="KAI0066660.1"/>
    </source>
</evidence>
<evidence type="ECO:0000313" key="2">
    <source>
        <dbReference type="Proteomes" id="UP000814140"/>
    </source>
</evidence>
<proteinExistence type="predicted"/>
<accession>A0ACB8TE09</accession>
<sequence length="148" mass="16858">MRRLDYPFCLGFSRARHSPSGILPLLPWYGMVCPPSRPAPSCMVMTRDPPLMPSARLHSLCIIHVLLPSRPRSCIIQTPSIYQCIPCQPAYFQPKPCIISRRSQPCVCPMAYCTIVSAYCLLPWVHRCYVTILMVMKRSACFLDRVNV</sequence>